<reference evidence="1 2" key="1">
    <citation type="submission" date="2021-03" db="EMBL/GenBank/DDBJ databases">
        <title>Sequencing the genomes of 1000 actinobacteria strains.</title>
        <authorList>
            <person name="Klenk H.-P."/>
        </authorList>
    </citation>
    <scope>NUCLEOTIDE SEQUENCE [LARGE SCALE GENOMIC DNA]</scope>
    <source>
        <strain evidence="1 2">DSM 24221</strain>
    </source>
</reference>
<protein>
    <submittedName>
        <fullName evidence="1">Uncharacterized protein YdeI (YjbR/CyaY-like superfamily)</fullName>
    </submittedName>
</protein>
<gene>
    <name evidence="1" type="ORF">JOF34_001706</name>
</gene>
<comment type="caution">
    <text evidence="1">The sequence shown here is derived from an EMBL/GenBank/DDBJ whole genome shotgun (WGS) entry which is preliminary data.</text>
</comment>
<organism evidence="1 2">
    <name type="scientific">Microbacterium amylolyticum</name>
    <dbReference type="NCBI Taxonomy" id="936337"/>
    <lineage>
        <taxon>Bacteria</taxon>
        <taxon>Bacillati</taxon>
        <taxon>Actinomycetota</taxon>
        <taxon>Actinomycetes</taxon>
        <taxon>Micrococcales</taxon>
        <taxon>Microbacteriaceae</taxon>
        <taxon>Microbacterium</taxon>
    </lineage>
</organism>
<sequence>MTASDATPAASDHPPTWKFDYPIFHAETRAEWRTWLLDNHTTFRGVWLCSWRTATGRARCPYPEAVEEAICFGWIDSTIAVLDEERNLQLFTPRRPKSSWTRLNRTRAAAMEERGLMVDAGRNAIAAAKSTGWWTILDQVEDLEEPPQLKAALDRNPLARSNWDGFPPSARKQMLWWIVTAARDVTRSRRIAHVVAEAAAGRRAQG</sequence>
<accession>A0ABS4ZIL9</accession>
<dbReference type="Pfam" id="PF13376">
    <property type="entry name" value="OmdA"/>
    <property type="match status" value="1"/>
</dbReference>
<name>A0ABS4ZIL9_9MICO</name>
<dbReference type="Proteomes" id="UP001519362">
    <property type="component" value="Unassembled WGS sequence"/>
</dbReference>
<evidence type="ECO:0000313" key="1">
    <source>
        <dbReference type="EMBL" id="MBP2437120.1"/>
    </source>
</evidence>
<dbReference type="EMBL" id="JAGIOL010000001">
    <property type="protein sequence ID" value="MBP2437120.1"/>
    <property type="molecule type" value="Genomic_DNA"/>
</dbReference>
<dbReference type="RefSeq" id="WP_165134737.1">
    <property type="nucleotide sequence ID" value="NZ_CP049253.1"/>
</dbReference>
<proteinExistence type="predicted"/>
<evidence type="ECO:0000313" key="2">
    <source>
        <dbReference type="Proteomes" id="UP001519362"/>
    </source>
</evidence>
<keyword evidence="2" id="KW-1185">Reference proteome</keyword>